<evidence type="ECO:0000313" key="2">
    <source>
        <dbReference type="EMBL" id="SDM26600.1"/>
    </source>
</evidence>
<evidence type="ECO:0000259" key="1">
    <source>
        <dbReference type="Pfam" id="PF19809"/>
    </source>
</evidence>
<dbReference type="eggNOG" id="ENOG5031WEY">
    <property type="taxonomic scope" value="Bacteria"/>
</dbReference>
<dbReference type="AlphaFoldDB" id="A0A1G9RU49"/>
<dbReference type="EMBL" id="LT629701">
    <property type="protein sequence ID" value="SDM26600.1"/>
    <property type="molecule type" value="Genomic_DNA"/>
</dbReference>
<dbReference type="STRING" id="211114.SAMN04489726_0677"/>
<feature type="domain" description="DUF6292" evidence="1">
    <location>
        <begin position="24"/>
        <end position="112"/>
    </location>
</feature>
<sequence>MTAVLEAREAEPRDAAFGLGLRAYLAEVAEAFGVGLESCTMETEPRASAYVALDWRPAGLPDREMALLWDEVRGWSVVAEFSGPGRDGDSVVLAVLGGDVLAPAADVAAATADVRDGRPPRPLPVPPAVPLTERLRVRPPGGGV</sequence>
<organism evidence="2 3">
    <name type="scientific">Allokutzneria albata</name>
    <name type="common">Kibdelosporangium albatum</name>
    <dbReference type="NCBI Taxonomy" id="211114"/>
    <lineage>
        <taxon>Bacteria</taxon>
        <taxon>Bacillati</taxon>
        <taxon>Actinomycetota</taxon>
        <taxon>Actinomycetes</taxon>
        <taxon>Pseudonocardiales</taxon>
        <taxon>Pseudonocardiaceae</taxon>
        <taxon>Allokutzneria</taxon>
    </lineage>
</organism>
<dbReference type="OrthoDB" id="4190452at2"/>
<dbReference type="RefSeq" id="WP_052407455.1">
    <property type="nucleotide sequence ID" value="NZ_JOEF01000011.1"/>
</dbReference>
<gene>
    <name evidence="2" type="ORF">SAMN04489726_0677</name>
</gene>
<keyword evidence="3" id="KW-1185">Reference proteome</keyword>
<evidence type="ECO:0000313" key="3">
    <source>
        <dbReference type="Proteomes" id="UP000183376"/>
    </source>
</evidence>
<name>A0A1G9RU49_ALLAB</name>
<protein>
    <recommendedName>
        <fullName evidence="1">DUF6292 domain-containing protein</fullName>
    </recommendedName>
</protein>
<accession>A0A1G9RU49</accession>
<dbReference type="InterPro" id="IPR046259">
    <property type="entry name" value="DUF6292"/>
</dbReference>
<reference evidence="2 3" key="1">
    <citation type="submission" date="2016-10" db="EMBL/GenBank/DDBJ databases">
        <authorList>
            <person name="de Groot N.N."/>
        </authorList>
    </citation>
    <scope>NUCLEOTIDE SEQUENCE [LARGE SCALE GENOMIC DNA]</scope>
    <source>
        <strain evidence="2 3">DSM 44149</strain>
    </source>
</reference>
<dbReference type="Pfam" id="PF19809">
    <property type="entry name" value="DUF6292"/>
    <property type="match status" value="1"/>
</dbReference>
<dbReference type="Proteomes" id="UP000183376">
    <property type="component" value="Chromosome I"/>
</dbReference>
<proteinExistence type="predicted"/>